<dbReference type="GO" id="GO:0004527">
    <property type="term" value="F:exonuclease activity"/>
    <property type="evidence" value="ECO:0007669"/>
    <property type="project" value="UniProtKB-KW"/>
</dbReference>
<dbReference type="EC" id="3.1.-.-" evidence="10"/>
<dbReference type="PANTHER" id="PTHR34353">
    <property type="entry name" value="CRISPR-ASSOCIATED ENDONUCLEASE CAS1 1"/>
    <property type="match status" value="1"/>
</dbReference>
<evidence type="ECO:0000256" key="1">
    <source>
        <dbReference type="ARBA" id="ARBA00022722"/>
    </source>
</evidence>
<comment type="similarity">
    <text evidence="10">Belongs to the CRISPR-associated endonuclease Cas1 family.</text>
</comment>
<keyword evidence="8 10" id="KW-0464">Manganese</keyword>
<reference evidence="13" key="1">
    <citation type="journal article" date="2019" name="Int. J. Syst. Evol. Microbiol.">
        <title>The Global Catalogue of Microorganisms (GCM) 10K type strain sequencing project: providing services to taxonomists for standard genome sequencing and annotation.</title>
        <authorList>
            <consortium name="The Broad Institute Genomics Platform"/>
            <consortium name="The Broad Institute Genome Sequencing Center for Infectious Disease"/>
            <person name="Wu L."/>
            <person name="Ma J."/>
        </authorList>
    </citation>
    <scope>NUCLEOTIDE SEQUENCE [LARGE SCALE GENOMIC DNA]</scope>
    <source>
        <strain evidence="13">NBRC 113072</strain>
    </source>
</reference>
<evidence type="ECO:0000256" key="6">
    <source>
        <dbReference type="ARBA" id="ARBA00023118"/>
    </source>
</evidence>
<accession>A0ABQ6IVA5</accession>
<dbReference type="CDD" id="cd09634">
    <property type="entry name" value="Cas1_I-II-III"/>
    <property type="match status" value="1"/>
</dbReference>
<organism evidence="12 13">
    <name type="scientific">Mobilicoccus caccae</name>
    <dbReference type="NCBI Taxonomy" id="1859295"/>
    <lineage>
        <taxon>Bacteria</taxon>
        <taxon>Bacillati</taxon>
        <taxon>Actinomycetota</taxon>
        <taxon>Actinomycetes</taxon>
        <taxon>Micrococcales</taxon>
        <taxon>Dermatophilaceae</taxon>
        <taxon>Mobilicoccus</taxon>
    </lineage>
</organism>
<dbReference type="PANTHER" id="PTHR34353:SF2">
    <property type="entry name" value="CRISPR-ASSOCIATED ENDONUCLEASE CAS1 1"/>
    <property type="match status" value="1"/>
</dbReference>
<gene>
    <name evidence="12" type="primary">cas4-cas1</name>
    <name evidence="10" type="synonym">cas1</name>
    <name evidence="12" type="ORF">GCM10025883_32630</name>
</gene>
<dbReference type="EMBL" id="BSUO01000001">
    <property type="protein sequence ID" value="GMA41218.1"/>
    <property type="molecule type" value="Genomic_DNA"/>
</dbReference>
<feature type="domain" description="DUF83" evidence="11">
    <location>
        <begin position="25"/>
        <end position="154"/>
    </location>
</feature>
<evidence type="ECO:0000256" key="4">
    <source>
        <dbReference type="ARBA" id="ARBA00022801"/>
    </source>
</evidence>
<proteinExistence type="inferred from homology"/>
<keyword evidence="7 10" id="KW-0238">DNA-binding</keyword>
<evidence type="ECO:0000256" key="9">
    <source>
        <dbReference type="ARBA" id="ARBA00038592"/>
    </source>
</evidence>
<dbReference type="Pfam" id="PF01930">
    <property type="entry name" value="Cas_Cas4"/>
    <property type="match status" value="1"/>
</dbReference>
<keyword evidence="5 10" id="KW-0460">Magnesium</keyword>
<name>A0ABQ6IVA5_9MICO</name>
<dbReference type="InterPro" id="IPR042206">
    <property type="entry name" value="CRISPR-assoc_Cas1_C"/>
</dbReference>
<dbReference type="InterPro" id="IPR050646">
    <property type="entry name" value="Cas1"/>
</dbReference>
<keyword evidence="3 10" id="KW-0255">Endonuclease</keyword>
<keyword evidence="2 10" id="KW-0479">Metal-binding</keyword>
<comment type="caution">
    <text evidence="12">The sequence shown here is derived from an EMBL/GenBank/DDBJ whole genome shotgun (WGS) entry which is preliminary data.</text>
</comment>
<comment type="subunit">
    <text evidence="9 10">Homodimer, forms a heterotetramer with a Cas2 homodimer.</text>
</comment>
<keyword evidence="12" id="KW-0269">Exonuclease</keyword>
<evidence type="ECO:0000313" key="13">
    <source>
        <dbReference type="Proteomes" id="UP001157126"/>
    </source>
</evidence>
<keyword evidence="13" id="KW-1185">Reference proteome</keyword>
<evidence type="ECO:0000256" key="7">
    <source>
        <dbReference type="ARBA" id="ARBA00023125"/>
    </source>
</evidence>
<evidence type="ECO:0000256" key="5">
    <source>
        <dbReference type="ARBA" id="ARBA00022842"/>
    </source>
</evidence>
<comment type="cofactor">
    <cofactor evidence="10">
        <name>Mg(2+)</name>
        <dbReference type="ChEBI" id="CHEBI:18420"/>
    </cofactor>
    <cofactor evidence="10">
        <name>Mn(2+)</name>
        <dbReference type="ChEBI" id="CHEBI:29035"/>
    </cofactor>
</comment>
<protein>
    <recommendedName>
        <fullName evidence="10">CRISPR-associated endonuclease Cas1</fullName>
        <ecNumber evidence="10">3.1.-.-</ecNumber>
    </recommendedName>
</protein>
<keyword evidence="6 10" id="KW-0051">Antiviral defense</keyword>
<dbReference type="InterPro" id="IPR042211">
    <property type="entry name" value="CRISPR-assoc_Cas1_N"/>
</dbReference>
<dbReference type="InterPro" id="IPR011604">
    <property type="entry name" value="PDDEXK-like_dom_sf"/>
</dbReference>
<keyword evidence="1 10" id="KW-0540">Nuclease</keyword>
<evidence type="ECO:0000256" key="2">
    <source>
        <dbReference type="ARBA" id="ARBA00022723"/>
    </source>
</evidence>
<dbReference type="Gene3D" id="3.90.320.10">
    <property type="match status" value="1"/>
</dbReference>
<dbReference type="Pfam" id="PF01867">
    <property type="entry name" value="Cas_Cas1"/>
    <property type="match status" value="1"/>
</dbReference>
<evidence type="ECO:0000256" key="10">
    <source>
        <dbReference type="HAMAP-Rule" id="MF_01470"/>
    </source>
</evidence>
<dbReference type="Gene3D" id="1.20.120.920">
    <property type="entry name" value="CRISPR-associated endonuclease Cas1, C-terminal domain"/>
    <property type="match status" value="1"/>
</dbReference>
<dbReference type="InterPro" id="IPR002729">
    <property type="entry name" value="CRISPR-assoc_Cas1"/>
</dbReference>
<feature type="binding site" evidence="10">
    <location>
        <position position="325"/>
    </location>
    <ligand>
        <name>Mn(2+)</name>
        <dbReference type="ChEBI" id="CHEBI:29035"/>
    </ligand>
</feature>
<evidence type="ECO:0000313" key="12">
    <source>
        <dbReference type="EMBL" id="GMA41218.1"/>
    </source>
</evidence>
<evidence type="ECO:0000256" key="3">
    <source>
        <dbReference type="ARBA" id="ARBA00022759"/>
    </source>
</evidence>
<feature type="binding site" evidence="10">
    <location>
        <position position="396"/>
    </location>
    <ligand>
        <name>Mn(2+)</name>
        <dbReference type="ChEBI" id="CHEBI:29035"/>
    </ligand>
</feature>
<sequence>MESRAIEDGVAAHAAVNGRADDRVSRRRSVEVASERLGVNGRCDVIDVGEGGDLRVVEYKSAPLRRSTVVTAAQRVQLALQGMCLEEAGHSVVGYGVYFTTGRRLVDVVIDEEARVWAREMVAATRRVVEADAAPPPLLQDPRCGRCSHAGVCLPEERALGVVTPHIKVADPDGEVLHLTTPGARAYLRAGRVEVVKGDESLGSLPLDRVQAVVVHGNVDLSTALVRELMWMSRSIIWCSGQGRVVGFGRSVHAPNGGVRVAQHVAAAEGRLDLAREFVMSKISNQATLLRRGARWDVSPVVREMRRLARAAGSAQSIGELFGQEGAAAALYFGEWTALFSPAADESLVTAWLGRVGRGADDPVNVALNYCYGILSAEMIRAILACGLDPHAGFLHSSSRNKPALALDLMEQFRPVVADSVVLGLINNGELRRDMFSDVLGTWRLRDEGRRRIARGFERRVEQRFTHPLFGYRVSWRRAVEIQSRLVLGVLDGTQDRYVGIRVR</sequence>
<dbReference type="Proteomes" id="UP001157126">
    <property type="component" value="Unassembled WGS sequence"/>
</dbReference>
<dbReference type="HAMAP" id="MF_01470">
    <property type="entry name" value="Cas1"/>
    <property type="match status" value="1"/>
</dbReference>
<dbReference type="NCBIfam" id="TIGR00287">
    <property type="entry name" value="cas1"/>
    <property type="match status" value="1"/>
</dbReference>
<keyword evidence="4 10" id="KW-0378">Hydrolase</keyword>
<comment type="function">
    <text evidence="10">CRISPR (clustered regularly interspaced short palindromic repeat), is an adaptive immune system that provides protection against mobile genetic elements (viruses, transposable elements and conjugative plasmids). CRISPR clusters contain spacers, sequences complementary to antecedent mobile elements, and target invading nucleic acids. CRISPR clusters are transcribed and processed into CRISPR RNA (crRNA). Acts as a dsDNA endonuclease. Involved in the integration of spacer DNA into the CRISPR cassette.</text>
</comment>
<dbReference type="InterPro" id="IPR022765">
    <property type="entry name" value="Dna2/Cas4_DUF83"/>
</dbReference>
<dbReference type="Gene3D" id="3.100.10.20">
    <property type="entry name" value="CRISPR-associated endonuclease Cas1, N-terminal domain"/>
    <property type="match status" value="1"/>
</dbReference>
<evidence type="ECO:0000259" key="11">
    <source>
        <dbReference type="Pfam" id="PF01930"/>
    </source>
</evidence>
<evidence type="ECO:0000256" key="8">
    <source>
        <dbReference type="ARBA" id="ARBA00023211"/>
    </source>
</evidence>
<feature type="binding site" evidence="10">
    <location>
        <position position="411"/>
    </location>
    <ligand>
        <name>Mn(2+)</name>
        <dbReference type="ChEBI" id="CHEBI:29035"/>
    </ligand>
</feature>